<evidence type="ECO:0000256" key="6">
    <source>
        <dbReference type="ARBA" id="ARBA00023136"/>
    </source>
</evidence>
<feature type="domain" description="Concentrative nucleoside transporter C-terminal" evidence="10">
    <location>
        <begin position="208"/>
        <end position="442"/>
    </location>
</feature>
<evidence type="ECO:0000313" key="12">
    <source>
        <dbReference type="EMBL" id="MBE9144259.1"/>
    </source>
</evidence>
<comment type="caution">
    <text evidence="12">The sequence shown here is derived from an EMBL/GenBank/DDBJ whole genome shotgun (WGS) entry which is preliminary data.</text>
</comment>
<feature type="compositionally biased region" description="Low complexity" evidence="7">
    <location>
        <begin position="489"/>
        <end position="503"/>
    </location>
</feature>
<proteinExistence type="inferred from homology"/>
<feature type="transmembrane region" description="Helical" evidence="8">
    <location>
        <begin position="175"/>
        <end position="197"/>
    </location>
</feature>
<evidence type="ECO:0000256" key="2">
    <source>
        <dbReference type="ARBA" id="ARBA00009033"/>
    </source>
</evidence>
<feature type="compositionally biased region" description="Low complexity" evidence="7">
    <location>
        <begin position="455"/>
        <end position="473"/>
    </location>
</feature>
<dbReference type="EMBL" id="JADEWU010000028">
    <property type="protein sequence ID" value="MBE9144259.1"/>
    <property type="molecule type" value="Genomic_DNA"/>
</dbReference>
<evidence type="ECO:0000256" key="3">
    <source>
        <dbReference type="ARBA" id="ARBA00022475"/>
    </source>
</evidence>
<accession>A0ABR9UDQ8</accession>
<keyword evidence="5 8" id="KW-1133">Transmembrane helix</keyword>
<feature type="transmembrane region" description="Helical" evidence="8">
    <location>
        <begin position="387"/>
        <end position="412"/>
    </location>
</feature>
<dbReference type="InterPro" id="IPR002668">
    <property type="entry name" value="CNT_N_dom"/>
</dbReference>
<protein>
    <submittedName>
        <fullName evidence="12">Nucleoside:proton symporter</fullName>
    </submittedName>
</protein>
<evidence type="ECO:0000313" key="13">
    <source>
        <dbReference type="Proteomes" id="UP000640725"/>
    </source>
</evidence>
<feature type="transmembrane region" description="Helical" evidence="8">
    <location>
        <begin position="144"/>
        <end position="163"/>
    </location>
</feature>
<dbReference type="RefSeq" id="WP_193869770.1">
    <property type="nucleotide sequence ID" value="NZ_JADEWU010000028.1"/>
</dbReference>
<feature type="transmembrane region" description="Helical" evidence="8">
    <location>
        <begin position="209"/>
        <end position="228"/>
    </location>
</feature>
<feature type="transmembrane region" description="Helical" evidence="8">
    <location>
        <begin position="34"/>
        <end position="52"/>
    </location>
</feature>
<feature type="transmembrane region" description="Helical" evidence="8">
    <location>
        <begin position="288"/>
        <end position="314"/>
    </location>
</feature>
<feature type="domain" description="Concentrative nucleoside transporter N-terminal" evidence="9">
    <location>
        <begin position="10"/>
        <end position="82"/>
    </location>
</feature>
<keyword evidence="4 8" id="KW-0812">Transmembrane</keyword>
<sequence length="503" mass="53544">MSYLNLISFLGIFGLCFIAWLFSENKRVIPWRTMGLGIGLQLVLAFFVFLFPPTRTALEWFSSLLDSLFLAADKGANFVFGKNIVPLPGQTPDVNLGYIFAFRALPTVIFFSGLMALLYNLGVIQVVTNVFAKLFYKTMRLSGAEALSGAANIFVGIEAAIVVKPYLEKMTRSELCAILSCCFGTAASSTLAIYVSFLRPVFPNILGHLVSASIIAIPACFVISKILVPETDKPLTLGKLPEEKKEDNLITHEDGEPHLESVGGELMERVSPLDSAIIGALDGVKMSVAIAAVLILILGLVSLVNQFSGWLGLLPSPVGDVFQVLTLANILGFIFYPLTILTGVPFEDSWTASVIIGRRLLETAIPPYQALAEAAKEGLITPRTVLIVSYALSGFAHVASVGIFVGGMVGLVPSRRKDISELGWKALFAGTLATMMIACLAGFYDNGNPSIMGEPATTPAVSTPAAPNTTVSPTPTPAPTVTPTPKASPSPKATTAPSEKPKS</sequence>
<evidence type="ECO:0000256" key="7">
    <source>
        <dbReference type="SAM" id="MobiDB-lite"/>
    </source>
</evidence>
<name>A0ABR9UDQ8_9CYAN</name>
<keyword evidence="6 8" id="KW-0472">Membrane</keyword>
<dbReference type="InterPro" id="IPR011642">
    <property type="entry name" value="Gate_dom"/>
</dbReference>
<dbReference type="InterPro" id="IPR008276">
    <property type="entry name" value="C_nuclsd_transpt"/>
</dbReference>
<dbReference type="InterPro" id="IPR011657">
    <property type="entry name" value="CNT_C_dom"/>
</dbReference>
<organism evidence="12 13">
    <name type="scientific">Planktothrix mougeotii LEGE 06226</name>
    <dbReference type="NCBI Taxonomy" id="1828728"/>
    <lineage>
        <taxon>Bacteria</taxon>
        <taxon>Bacillati</taxon>
        <taxon>Cyanobacteriota</taxon>
        <taxon>Cyanophyceae</taxon>
        <taxon>Oscillatoriophycideae</taxon>
        <taxon>Oscillatoriales</taxon>
        <taxon>Microcoleaceae</taxon>
        <taxon>Planktothrix</taxon>
    </lineage>
</organism>
<dbReference type="PANTHER" id="PTHR10590">
    <property type="entry name" value="SODIUM/NUCLEOSIDE COTRANSPORTER"/>
    <property type="match status" value="1"/>
</dbReference>
<dbReference type="Pfam" id="PF07662">
    <property type="entry name" value="Nucleos_tra2_C"/>
    <property type="match status" value="1"/>
</dbReference>
<feature type="transmembrane region" description="Helical" evidence="8">
    <location>
        <begin position="424"/>
        <end position="444"/>
    </location>
</feature>
<evidence type="ECO:0000256" key="8">
    <source>
        <dbReference type="SAM" id="Phobius"/>
    </source>
</evidence>
<feature type="transmembrane region" description="Helical" evidence="8">
    <location>
        <begin position="6"/>
        <end position="22"/>
    </location>
</feature>
<reference evidence="12 13" key="1">
    <citation type="submission" date="2020-10" db="EMBL/GenBank/DDBJ databases">
        <authorList>
            <person name="Castelo-Branco R."/>
            <person name="Eusebio N."/>
            <person name="Adriana R."/>
            <person name="Vieira A."/>
            <person name="Brugerolle De Fraissinette N."/>
            <person name="Rezende De Castro R."/>
            <person name="Schneider M.P."/>
            <person name="Vasconcelos V."/>
            <person name="Leao P.N."/>
        </authorList>
    </citation>
    <scope>NUCLEOTIDE SEQUENCE [LARGE SCALE GENOMIC DNA]</scope>
    <source>
        <strain evidence="12 13">LEGE 06226</strain>
    </source>
</reference>
<dbReference type="Pfam" id="PF01773">
    <property type="entry name" value="Nucleos_tra2_N"/>
    <property type="match status" value="1"/>
</dbReference>
<dbReference type="Pfam" id="PF07670">
    <property type="entry name" value="Gate"/>
    <property type="match status" value="1"/>
</dbReference>
<gene>
    <name evidence="12" type="ORF">IQ236_13670</name>
</gene>
<evidence type="ECO:0000256" key="5">
    <source>
        <dbReference type="ARBA" id="ARBA00022989"/>
    </source>
</evidence>
<feature type="compositionally biased region" description="Pro residues" evidence="7">
    <location>
        <begin position="474"/>
        <end position="488"/>
    </location>
</feature>
<feature type="transmembrane region" description="Helical" evidence="8">
    <location>
        <begin position="108"/>
        <end position="132"/>
    </location>
</feature>
<evidence type="ECO:0000259" key="9">
    <source>
        <dbReference type="Pfam" id="PF01773"/>
    </source>
</evidence>
<keyword evidence="13" id="KW-1185">Reference proteome</keyword>
<dbReference type="PANTHER" id="PTHR10590:SF4">
    <property type="entry name" value="SOLUTE CARRIER FAMILY 28 MEMBER 3"/>
    <property type="match status" value="1"/>
</dbReference>
<feature type="domain" description="Nucleoside transporter/FeoB GTPase Gate" evidence="11">
    <location>
        <begin position="101"/>
        <end position="198"/>
    </location>
</feature>
<dbReference type="Proteomes" id="UP000640725">
    <property type="component" value="Unassembled WGS sequence"/>
</dbReference>
<comment type="similarity">
    <text evidence="2">Belongs to the concentrative nucleoside transporter (CNT) (TC 2.A.41) family.</text>
</comment>
<feature type="transmembrane region" description="Helical" evidence="8">
    <location>
        <begin position="321"/>
        <end position="341"/>
    </location>
</feature>
<evidence type="ECO:0000259" key="10">
    <source>
        <dbReference type="Pfam" id="PF07662"/>
    </source>
</evidence>
<evidence type="ECO:0000256" key="4">
    <source>
        <dbReference type="ARBA" id="ARBA00022692"/>
    </source>
</evidence>
<evidence type="ECO:0000259" key="11">
    <source>
        <dbReference type="Pfam" id="PF07670"/>
    </source>
</evidence>
<comment type="subcellular location">
    <subcellularLocation>
        <location evidence="1">Cell membrane</location>
        <topology evidence="1">Multi-pass membrane protein</topology>
    </subcellularLocation>
</comment>
<evidence type="ECO:0000256" key="1">
    <source>
        <dbReference type="ARBA" id="ARBA00004651"/>
    </source>
</evidence>
<keyword evidence="3" id="KW-1003">Cell membrane</keyword>
<feature type="region of interest" description="Disordered" evidence="7">
    <location>
        <begin position="455"/>
        <end position="503"/>
    </location>
</feature>